<dbReference type="GO" id="GO:0030688">
    <property type="term" value="C:preribosome, small subunit precursor"/>
    <property type="evidence" value="ECO:0007669"/>
    <property type="project" value="InterPro"/>
</dbReference>
<feature type="compositionally biased region" description="Basic residues" evidence="4">
    <location>
        <begin position="55"/>
        <end position="64"/>
    </location>
</feature>
<feature type="compositionally biased region" description="Basic residues" evidence="4">
    <location>
        <begin position="1"/>
        <end position="12"/>
    </location>
</feature>
<name>A0A7S2UYS6_9STRA</name>
<proteinExistence type="inferred from homology"/>
<feature type="region of interest" description="Disordered" evidence="4">
    <location>
        <begin position="161"/>
        <end position="197"/>
    </location>
</feature>
<evidence type="ECO:0000256" key="1">
    <source>
        <dbReference type="ARBA" id="ARBA00004604"/>
    </source>
</evidence>
<dbReference type="GO" id="GO:0000462">
    <property type="term" value="P:maturation of SSU-rRNA from tricistronic rRNA transcript (SSU-rRNA, 5.8S rRNA, LSU-rRNA)"/>
    <property type="evidence" value="ECO:0007669"/>
    <property type="project" value="InterPro"/>
</dbReference>
<feature type="compositionally biased region" description="Basic residues" evidence="4">
    <location>
        <begin position="184"/>
        <end position="197"/>
    </location>
</feature>
<dbReference type="PANTHER" id="PTHR31109:SF2">
    <property type="entry name" value="RIBOSOME BIOGENESIS PROTEIN SLX9 HOMOLOG"/>
    <property type="match status" value="1"/>
</dbReference>
<comment type="similarity">
    <text evidence="2">Belongs to the SLX9 family.</text>
</comment>
<accession>A0A7S2UYS6</accession>
<dbReference type="AlphaFoldDB" id="A0A7S2UYS6"/>
<protein>
    <submittedName>
        <fullName evidence="5">Uncharacterized protein</fullName>
    </submittedName>
</protein>
<reference evidence="5" key="1">
    <citation type="submission" date="2021-01" db="EMBL/GenBank/DDBJ databases">
        <authorList>
            <person name="Corre E."/>
            <person name="Pelletier E."/>
            <person name="Niang G."/>
            <person name="Scheremetjew M."/>
            <person name="Finn R."/>
            <person name="Kale V."/>
            <person name="Holt S."/>
            <person name="Cochrane G."/>
            <person name="Meng A."/>
            <person name="Brown T."/>
            <person name="Cohen L."/>
        </authorList>
    </citation>
    <scope>NUCLEOTIDE SEQUENCE</scope>
    <source>
        <strain evidence="5">CCMP1661</strain>
    </source>
</reference>
<evidence type="ECO:0000313" key="5">
    <source>
        <dbReference type="EMBL" id="CAD9861295.1"/>
    </source>
</evidence>
<evidence type="ECO:0000256" key="3">
    <source>
        <dbReference type="ARBA" id="ARBA00023242"/>
    </source>
</evidence>
<sequence length="197" mass="21768">MGKVKKEKRYRFHSSLGSSPEKKSSLAEKNTHDVSSIANDGPVGEALRPAERLSRGQRKRRERHDRLLKKMNLVNQAKKSSRAGQGLLVGLVDDLEGALPEVLDAAVAAGEVREKRKLGAMRKVVHNRAKKAVAAQEVQHFNLVLNHPAFQKDPIAVIQEHLKNSLPDPKDENETGGNSNVKGSHSKKYPKKVGLKK</sequence>
<feature type="compositionally biased region" description="Basic and acidic residues" evidence="4">
    <location>
        <begin position="20"/>
        <end position="32"/>
    </location>
</feature>
<dbReference type="GO" id="GO:0030686">
    <property type="term" value="C:90S preribosome"/>
    <property type="evidence" value="ECO:0007669"/>
    <property type="project" value="InterPro"/>
</dbReference>
<dbReference type="EMBL" id="HBHR01007891">
    <property type="protein sequence ID" value="CAD9861295.1"/>
    <property type="molecule type" value="Transcribed_RNA"/>
</dbReference>
<organism evidence="5">
    <name type="scientific">Fibrocapsa japonica</name>
    <dbReference type="NCBI Taxonomy" id="94617"/>
    <lineage>
        <taxon>Eukaryota</taxon>
        <taxon>Sar</taxon>
        <taxon>Stramenopiles</taxon>
        <taxon>Ochrophyta</taxon>
        <taxon>Raphidophyceae</taxon>
        <taxon>Chattonellales</taxon>
        <taxon>Chattonellaceae</taxon>
        <taxon>Fibrocapsa</taxon>
    </lineage>
</organism>
<feature type="region of interest" description="Disordered" evidence="4">
    <location>
        <begin position="1"/>
        <end position="64"/>
    </location>
</feature>
<dbReference type="GO" id="GO:0005730">
    <property type="term" value="C:nucleolus"/>
    <property type="evidence" value="ECO:0007669"/>
    <property type="project" value="UniProtKB-SubCell"/>
</dbReference>
<evidence type="ECO:0000256" key="2">
    <source>
        <dbReference type="ARBA" id="ARBA00011022"/>
    </source>
</evidence>
<evidence type="ECO:0000256" key="4">
    <source>
        <dbReference type="SAM" id="MobiDB-lite"/>
    </source>
</evidence>
<dbReference type="PANTHER" id="PTHR31109">
    <property type="entry name" value="PROTEIN FAM207A"/>
    <property type="match status" value="1"/>
</dbReference>
<keyword evidence="3" id="KW-0539">Nucleus</keyword>
<gene>
    <name evidence="5" type="ORF">FJAP1339_LOCUS3817</name>
</gene>
<dbReference type="InterPro" id="IPR028160">
    <property type="entry name" value="Slx9-like"/>
</dbReference>
<comment type="subcellular location">
    <subcellularLocation>
        <location evidence="1">Nucleus</location>
        <location evidence="1">Nucleolus</location>
    </subcellularLocation>
</comment>
<dbReference type="Pfam" id="PF15341">
    <property type="entry name" value="SLX9"/>
    <property type="match status" value="1"/>
</dbReference>
<feature type="compositionally biased region" description="Basic and acidic residues" evidence="4">
    <location>
        <begin position="161"/>
        <end position="173"/>
    </location>
</feature>